<evidence type="ECO:0000256" key="1">
    <source>
        <dbReference type="SAM" id="SignalP"/>
    </source>
</evidence>
<accession>A0A326UCD1</accession>
<reference evidence="2 3" key="1">
    <citation type="submission" date="2018-06" db="EMBL/GenBank/DDBJ databases">
        <title>Genomic Encyclopedia of Archaeal and Bacterial Type Strains, Phase II (KMG-II): from individual species to whole genera.</title>
        <authorList>
            <person name="Goeker M."/>
        </authorList>
    </citation>
    <scope>NUCLEOTIDE SEQUENCE [LARGE SCALE GENOMIC DNA]</scope>
    <source>
        <strain evidence="2 3">ATCC BAA-1881</strain>
    </source>
</reference>
<comment type="caution">
    <text evidence="2">The sequence shown here is derived from an EMBL/GenBank/DDBJ whole genome shotgun (WGS) entry which is preliminary data.</text>
</comment>
<feature type="chain" id="PRO_5016364400" evidence="1">
    <location>
        <begin position="28"/>
        <end position="270"/>
    </location>
</feature>
<name>A0A326UCD1_THEHA</name>
<evidence type="ECO:0000313" key="3">
    <source>
        <dbReference type="Proteomes" id="UP000248806"/>
    </source>
</evidence>
<evidence type="ECO:0000313" key="2">
    <source>
        <dbReference type="EMBL" id="PZW33025.1"/>
    </source>
</evidence>
<proteinExistence type="predicted"/>
<gene>
    <name evidence="2" type="ORF">EI42_01575</name>
</gene>
<organism evidence="2 3">
    <name type="scientific">Thermosporothrix hazakensis</name>
    <dbReference type="NCBI Taxonomy" id="644383"/>
    <lineage>
        <taxon>Bacteria</taxon>
        <taxon>Bacillati</taxon>
        <taxon>Chloroflexota</taxon>
        <taxon>Ktedonobacteria</taxon>
        <taxon>Ktedonobacterales</taxon>
        <taxon>Thermosporotrichaceae</taxon>
        <taxon>Thermosporothrix</taxon>
    </lineage>
</organism>
<dbReference type="PROSITE" id="PS51257">
    <property type="entry name" value="PROKAR_LIPOPROTEIN"/>
    <property type="match status" value="1"/>
</dbReference>
<feature type="signal peptide" evidence="1">
    <location>
        <begin position="1"/>
        <end position="27"/>
    </location>
</feature>
<dbReference type="RefSeq" id="WP_111320567.1">
    <property type="nucleotide sequence ID" value="NZ_BIFX01000001.1"/>
</dbReference>
<dbReference type="AlphaFoldDB" id="A0A326UCD1"/>
<keyword evidence="1" id="KW-0732">Signal</keyword>
<dbReference type="EMBL" id="QKUF01000003">
    <property type="protein sequence ID" value="PZW33025.1"/>
    <property type="molecule type" value="Genomic_DNA"/>
</dbReference>
<protein>
    <submittedName>
        <fullName evidence="2">Uncharacterized protein</fullName>
    </submittedName>
</protein>
<keyword evidence="3" id="KW-1185">Reference proteome</keyword>
<sequence length="270" mass="29663">MHLPRLRFSAFVYVALLLQLITTSCQTEEAVTLDSPEEPVEAYTTLTTGVNGLASLSWQPATRTVHIAIWIGGLQRNSRYTISLYRQHCASGGKRLYSIGRLLSDRRGRLSTSIDVPGGRNGIPRAGWFLGVYRTGISQHLICSEVSGSSFNEQQDITVPLQEQRNRNAPSGTASLLLQHRQLSVTLIVERLKPNTIYQAALERGHCYDNGVPLYPLRALRTDVYGRATAQTIIPAVEALPSSKWSIVIPLYSQNGTANLCGTLLSNSSP</sequence>
<dbReference type="Proteomes" id="UP000248806">
    <property type="component" value="Unassembled WGS sequence"/>
</dbReference>